<dbReference type="Pfam" id="PF03710">
    <property type="entry name" value="GlnE"/>
    <property type="match status" value="2"/>
</dbReference>
<dbReference type="FunFam" id="3.30.460.10:FF:000009">
    <property type="entry name" value="Bifunctional glutamine synthetase adenylyltransferase/adenylyl-removing enzyme"/>
    <property type="match status" value="1"/>
</dbReference>
<evidence type="ECO:0000313" key="11">
    <source>
        <dbReference type="Proteomes" id="UP000254329"/>
    </source>
</evidence>
<comment type="function">
    <text evidence="7">Involved in the regulation of glutamine synthetase GlnA, a key enzyme in the process to assimilate ammonia. When cellular nitrogen levels are high, the C-terminal adenylyl transferase (AT) inactivates GlnA by covalent transfer of an adenylyl group from ATP to specific tyrosine residue of GlnA, thus reducing its activity. Conversely, when nitrogen levels are low, the N-terminal adenylyl removase (AR) activates GlnA by removing the adenylyl group by phosphorolysis, increasing its activity. The regulatory region of GlnE binds the signal transduction protein PII (GlnB) which indicates the nitrogen status of the cell.</text>
</comment>
<dbReference type="GO" id="GO:0000820">
    <property type="term" value="P:regulation of glutamine family amino acid metabolic process"/>
    <property type="evidence" value="ECO:0007669"/>
    <property type="project" value="UniProtKB-UniRule"/>
</dbReference>
<comment type="catalytic activity">
    <reaction evidence="7">
        <text>[glutamine synthetase]-L-tyrosine + ATP = [glutamine synthetase]-O(4)-(5'-adenylyl)-L-tyrosine + diphosphate</text>
        <dbReference type="Rhea" id="RHEA:18589"/>
        <dbReference type="Rhea" id="RHEA-COMP:10660"/>
        <dbReference type="Rhea" id="RHEA-COMP:10661"/>
        <dbReference type="ChEBI" id="CHEBI:30616"/>
        <dbReference type="ChEBI" id="CHEBI:33019"/>
        <dbReference type="ChEBI" id="CHEBI:46858"/>
        <dbReference type="ChEBI" id="CHEBI:83624"/>
        <dbReference type="EC" id="2.7.7.42"/>
    </reaction>
</comment>
<keyword evidence="6 7" id="KW-0511">Multifunctional enzyme</keyword>
<dbReference type="FunFam" id="1.20.120.330:FF:000005">
    <property type="entry name" value="Bifunctional glutamine synthetase adenylyltransferase/adenylyl-removing enzyme"/>
    <property type="match status" value="1"/>
</dbReference>
<dbReference type="STRING" id="733.B0186_07355"/>
<evidence type="ECO:0000259" key="9">
    <source>
        <dbReference type="Pfam" id="PF08335"/>
    </source>
</evidence>
<evidence type="ECO:0000256" key="7">
    <source>
        <dbReference type="HAMAP-Rule" id="MF_00802"/>
    </source>
</evidence>
<evidence type="ECO:0000313" key="10">
    <source>
        <dbReference type="EMBL" id="STO61092.1"/>
    </source>
</evidence>
<comment type="cofactor">
    <cofactor evidence="7">
        <name>Mg(2+)</name>
        <dbReference type="ChEBI" id="CHEBI:18420"/>
    </cofactor>
</comment>
<dbReference type="InterPro" id="IPR013546">
    <property type="entry name" value="PII_UdlTrfase/GS_AdlTrfase"/>
</dbReference>
<dbReference type="FunFam" id="3.30.460.10:FF:000014">
    <property type="entry name" value="Bifunctional glutamine synthetase adenylyltransferase/adenylyl-removing enzyme"/>
    <property type="match status" value="1"/>
</dbReference>
<dbReference type="NCBIfam" id="NF008292">
    <property type="entry name" value="PRK11072.1"/>
    <property type="match status" value="1"/>
</dbReference>
<keyword evidence="11" id="KW-1185">Reference proteome</keyword>
<proteinExistence type="inferred from homology"/>
<dbReference type="GO" id="GO:0047388">
    <property type="term" value="F:[glutamine synthetase]-adenylyl-L-tyrosine phosphorylase activity"/>
    <property type="evidence" value="ECO:0007669"/>
    <property type="project" value="UniProtKB-EC"/>
</dbReference>
<gene>
    <name evidence="7 10" type="primary">glnE</name>
    <name evidence="10" type="ORF">NCTC1659_02402</name>
</gene>
<dbReference type="EC" id="2.7.7.42" evidence="7"/>
<sequence>MSLLLCAEERLMQCANCLIEHFPEQFVPTQNNTALFQQIQQDKDNLQSHIGKLGYGLCLSDFVFETMQKQPYFLLQCWENCPTFTDCDHYATNLQNILKEVETEEQLYRSLRQFRAREMAKLSLCQSLNLATVEEIFIRLSQLAESLIIAARDWLYDQTCKELGTPTDAQGNAQKLYILGMGKLGGFELNFSSDIDLIFTYPTNDGETQGGRRSIENSKFFTRLGQRLIRALDEYTADGFVYRTDMRLRPFGESGALALSFNAMEQYYQEQGRDWERYAMIKARILGADKRDANVQILQQLLRPFVYRRYIDFSVIQSLRDMKSKIAREIHRRGLIDNIKLGAGGIREIEFIVQVFQLIRGGREAILQQTSLLNLLPVLERLGLLNAEQKTNLHLAYLFLRRVENILQAINDKQTQTLPSTEKDRERLILATKNFTYFPIFTENEPKTTALIQYPIENWQQFLAVLHEHQQKVRSVFQSLIGEDTEEEEKNSTDDIWHDFLDADLSEQEIETLLQENQIDEQHFDEIIEKLIQFKLDLTRRSVGERGRHVLTQLVPMLFNQLFQYKNYLQLLPRMLKIVEKIVTRTTYLELLVENPQALTQLLKLCAKSKMIAEQVTKYPILLDELLDPNALLNPIDFHLYSSELHQYLRRLPSDDEEQIINGLRQFKQTTLLRVAAADILGALPVMKVSDHLTYLAESIIETVVNLAWQQVSLRFGIPEYLDKQQKGFLVIGYGKLGGIELGYKSDLDLVFLYDGNQTGQTIGGKKSIDSNQFYLKLAQKIISIFNMNTSAGILYNVDIRLRPAGDAGLLGCSLNAFENYQMNEAWTWEKQALVRSRVVYGDLALRERFDNIRQNVLSAPRDLLKLKQDIRDMREKMYQHLSKHQADKFNIKTDRGGITDIEFIAQYLVLAHAPANPTLTHWSDNVRIFDSMAESAVIPQETSEKLKKCYVNLRNQIHHLHLLGKDPIIETQKFHDERNFILDIWKNLLE</sequence>
<organism evidence="10 11">
    <name type="scientific">Canicola haemoglobinophilus</name>
    <dbReference type="NCBI Taxonomy" id="733"/>
    <lineage>
        <taxon>Bacteria</taxon>
        <taxon>Pseudomonadati</taxon>
        <taxon>Pseudomonadota</taxon>
        <taxon>Gammaproteobacteria</taxon>
        <taxon>Pasteurellales</taxon>
        <taxon>Pasteurellaceae</taxon>
        <taxon>Canicola</taxon>
    </lineage>
</organism>
<dbReference type="GO" id="GO:0000287">
    <property type="term" value="F:magnesium ion binding"/>
    <property type="evidence" value="ECO:0007669"/>
    <property type="project" value="UniProtKB-UniRule"/>
</dbReference>
<dbReference type="SUPFAM" id="SSF81593">
    <property type="entry name" value="Nucleotidyltransferase substrate binding subunit/domain"/>
    <property type="match status" value="2"/>
</dbReference>
<dbReference type="SUPFAM" id="SSF81301">
    <property type="entry name" value="Nucleotidyltransferase"/>
    <property type="match status" value="2"/>
</dbReference>
<keyword evidence="1 7" id="KW-0808">Transferase</keyword>
<keyword evidence="3 7" id="KW-0547">Nucleotide-binding</keyword>
<evidence type="ECO:0000256" key="1">
    <source>
        <dbReference type="ARBA" id="ARBA00022679"/>
    </source>
</evidence>
<dbReference type="InterPro" id="IPR023057">
    <property type="entry name" value="GlnE"/>
</dbReference>
<dbReference type="EC" id="2.7.7.89" evidence="7"/>
<evidence type="ECO:0000256" key="5">
    <source>
        <dbReference type="ARBA" id="ARBA00022842"/>
    </source>
</evidence>
<feature type="domain" description="PII-uridylyltransferase/Glutamine-synthetase adenylyltransferase" evidence="9">
    <location>
        <begin position="320"/>
        <end position="481"/>
    </location>
</feature>
<protein>
    <recommendedName>
        <fullName evidence="7">Bifunctional glutamine synthetase adenylyltransferase/adenylyl-removing enzyme</fullName>
    </recommendedName>
    <alternativeName>
        <fullName evidence="7">ATP:glutamine synthetase adenylyltransferase</fullName>
    </alternativeName>
    <alternativeName>
        <fullName evidence="7">ATase</fullName>
    </alternativeName>
    <domain>
        <recommendedName>
            <fullName evidence="7">Glutamine synthetase adenylyl-L-tyrosine phosphorylase</fullName>
            <ecNumber evidence="7">2.7.7.89</ecNumber>
        </recommendedName>
        <alternativeName>
            <fullName evidence="7">Adenylyl removase</fullName>
            <shortName evidence="7">AR</shortName>
            <shortName evidence="7">AT-N</shortName>
        </alternativeName>
    </domain>
    <domain>
        <recommendedName>
            <fullName evidence="7">Glutamine synthetase adenylyl transferase</fullName>
            <ecNumber evidence="7">2.7.7.42</ecNumber>
        </recommendedName>
        <alternativeName>
            <fullName evidence="7">Adenylyl transferase</fullName>
            <shortName evidence="7">AT</shortName>
            <shortName evidence="7">AT-C</shortName>
        </alternativeName>
    </domain>
</protein>
<evidence type="ECO:0000256" key="4">
    <source>
        <dbReference type="ARBA" id="ARBA00022840"/>
    </source>
</evidence>
<evidence type="ECO:0000259" key="8">
    <source>
        <dbReference type="Pfam" id="PF03710"/>
    </source>
</evidence>
<feature type="domain" description="Glutamate-ammonia ligase adenylyltransferase repeated" evidence="8">
    <location>
        <begin position="55"/>
        <end position="298"/>
    </location>
</feature>
<dbReference type="InterPro" id="IPR043519">
    <property type="entry name" value="NT_sf"/>
</dbReference>
<dbReference type="Gene3D" id="1.20.120.330">
    <property type="entry name" value="Nucleotidyltransferases domain 2"/>
    <property type="match status" value="2"/>
</dbReference>
<dbReference type="GO" id="GO:0005829">
    <property type="term" value="C:cytosol"/>
    <property type="evidence" value="ECO:0007669"/>
    <property type="project" value="TreeGrafter"/>
</dbReference>
<dbReference type="RefSeq" id="WP_078218726.1">
    <property type="nucleotide sequence ID" value="NZ_MUXZ01000020.1"/>
</dbReference>
<reference evidence="10 11" key="1">
    <citation type="submission" date="2018-06" db="EMBL/GenBank/DDBJ databases">
        <authorList>
            <consortium name="Pathogen Informatics"/>
            <person name="Doyle S."/>
        </authorList>
    </citation>
    <scope>NUCLEOTIDE SEQUENCE [LARGE SCALE GENOMIC DNA]</scope>
    <source>
        <strain evidence="10 11">NCTC1659</strain>
    </source>
</reference>
<keyword evidence="4 7" id="KW-0067">ATP-binding</keyword>
<evidence type="ECO:0000256" key="3">
    <source>
        <dbReference type="ARBA" id="ARBA00022741"/>
    </source>
</evidence>
<keyword evidence="5 7" id="KW-0460">Magnesium</keyword>
<name>A0A1V4B0D1_9PAST</name>
<dbReference type="CDD" id="cd05401">
    <property type="entry name" value="NT_GlnE_GlnD_like"/>
    <property type="match status" value="2"/>
</dbReference>
<comment type="similarity">
    <text evidence="7">Belongs to the GlnE family.</text>
</comment>
<dbReference type="InterPro" id="IPR005190">
    <property type="entry name" value="GlnE_rpt_dom"/>
</dbReference>
<dbReference type="PANTHER" id="PTHR30621:SF0">
    <property type="entry name" value="BIFUNCTIONAL GLUTAMINE SYNTHETASE ADENYLYLTRANSFERASE_ADENYLYL-REMOVING ENZYME"/>
    <property type="match status" value="1"/>
</dbReference>
<feature type="region of interest" description="Adenylyl removase" evidence="7">
    <location>
        <begin position="1"/>
        <end position="485"/>
    </location>
</feature>
<evidence type="ECO:0000256" key="2">
    <source>
        <dbReference type="ARBA" id="ARBA00022695"/>
    </source>
</evidence>
<dbReference type="Proteomes" id="UP000254329">
    <property type="component" value="Unassembled WGS sequence"/>
</dbReference>
<dbReference type="Gene3D" id="1.20.120.1510">
    <property type="match status" value="1"/>
</dbReference>
<dbReference type="Pfam" id="PF08335">
    <property type="entry name" value="GlnD_UR_UTase"/>
    <property type="match status" value="2"/>
</dbReference>
<accession>A0A1V4B0D1</accession>
<dbReference type="HAMAP" id="MF_00802">
    <property type="entry name" value="GlnE"/>
    <property type="match status" value="1"/>
</dbReference>
<comment type="catalytic activity">
    <reaction evidence="7">
        <text>[glutamine synthetase]-O(4)-(5'-adenylyl)-L-tyrosine + phosphate = [glutamine synthetase]-L-tyrosine + ADP</text>
        <dbReference type="Rhea" id="RHEA:43716"/>
        <dbReference type="Rhea" id="RHEA-COMP:10660"/>
        <dbReference type="Rhea" id="RHEA-COMP:10661"/>
        <dbReference type="ChEBI" id="CHEBI:43474"/>
        <dbReference type="ChEBI" id="CHEBI:46858"/>
        <dbReference type="ChEBI" id="CHEBI:83624"/>
        <dbReference type="ChEBI" id="CHEBI:456216"/>
        <dbReference type="EC" id="2.7.7.89"/>
    </reaction>
</comment>
<dbReference type="EMBL" id="UGHF01000001">
    <property type="protein sequence ID" value="STO61092.1"/>
    <property type="molecule type" value="Genomic_DNA"/>
</dbReference>
<dbReference type="GO" id="GO:0005524">
    <property type="term" value="F:ATP binding"/>
    <property type="evidence" value="ECO:0007669"/>
    <property type="project" value="UniProtKB-UniRule"/>
</dbReference>
<dbReference type="GO" id="GO:0008882">
    <property type="term" value="F:[glutamate-ammonia-ligase] adenylyltransferase activity"/>
    <property type="evidence" value="ECO:0007669"/>
    <property type="project" value="UniProtKB-UniRule"/>
</dbReference>
<feature type="domain" description="PII-uridylyltransferase/Glutamine-synthetase adenylyltransferase" evidence="9">
    <location>
        <begin position="872"/>
        <end position="966"/>
    </location>
</feature>
<feature type="region of interest" description="Adenylyl transferase" evidence="7">
    <location>
        <begin position="493"/>
        <end position="991"/>
    </location>
</feature>
<keyword evidence="2 7" id="KW-0548">Nucleotidyltransferase</keyword>
<dbReference type="PANTHER" id="PTHR30621">
    <property type="entry name" value="GLUTAMINE SYNTHETASE ADENYLYLTRANSFERASE"/>
    <property type="match status" value="1"/>
</dbReference>
<feature type="domain" description="Glutamate-ammonia ligase adenylyltransferase repeated" evidence="8">
    <location>
        <begin position="600"/>
        <end position="852"/>
    </location>
</feature>
<dbReference type="Gene3D" id="3.30.460.10">
    <property type="entry name" value="Beta Polymerase, domain 2"/>
    <property type="match status" value="2"/>
</dbReference>
<evidence type="ECO:0000256" key="6">
    <source>
        <dbReference type="ARBA" id="ARBA00023268"/>
    </source>
</evidence>
<dbReference type="Gene3D" id="1.10.4050.10">
    <property type="entry name" value="Glutamine synthase adenylyltransferase GlnE"/>
    <property type="match status" value="1"/>
</dbReference>
<dbReference type="AlphaFoldDB" id="A0A1V4B0D1"/>